<dbReference type="Pfam" id="PF19298">
    <property type="entry name" value="KshA_C"/>
    <property type="match status" value="1"/>
</dbReference>
<comment type="similarity">
    <text evidence="15">Belongs to the cholesterol 7-desaturase family.</text>
</comment>
<evidence type="ECO:0000256" key="6">
    <source>
        <dbReference type="ARBA" id="ARBA00022723"/>
    </source>
</evidence>
<dbReference type="PROSITE" id="PS51296">
    <property type="entry name" value="RIESKE"/>
    <property type="match status" value="1"/>
</dbReference>
<dbReference type="InterPro" id="IPR036922">
    <property type="entry name" value="Rieske_2Fe-2S_sf"/>
</dbReference>
<dbReference type="CDD" id="cd03469">
    <property type="entry name" value="Rieske_RO_Alpha_N"/>
    <property type="match status" value="1"/>
</dbReference>
<keyword evidence="9" id="KW-0560">Oxidoreductase</keyword>
<comment type="catalytic activity">
    <reaction evidence="20">
        <text>cholesterol + NADPH + O2 + H(+) = 7-dehydrocholesterol + NADP(+) + 2 H2O</text>
        <dbReference type="Rhea" id="RHEA:45024"/>
        <dbReference type="ChEBI" id="CHEBI:15377"/>
        <dbReference type="ChEBI" id="CHEBI:15378"/>
        <dbReference type="ChEBI" id="CHEBI:15379"/>
        <dbReference type="ChEBI" id="CHEBI:16113"/>
        <dbReference type="ChEBI" id="CHEBI:17759"/>
        <dbReference type="ChEBI" id="CHEBI:57783"/>
        <dbReference type="ChEBI" id="CHEBI:58349"/>
        <dbReference type="EC" id="1.14.19.21"/>
    </reaction>
    <physiologicalReaction direction="left-to-right" evidence="20">
        <dbReference type="Rhea" id="RHEA:45025"/>
    </physiologicalReaction>
</comment>
<keyword evidence="23" id="KW-1185">Reference proteome</keyword>
<dbReference type="GO" id="GO:0004497">
    <property type="term" value="F:monooxygenase activity"/>
    <property type="evidence" value="ECO:0007669"/>
    <property type="project" value="UniProtKB-ARBA"/>
</dbReference>
<dbReference type="Proteomes" id="UP000287177">
    <property type="component" value="Unassembled WGS sequence"/>
</dbReference>
<comment type="pathway">
    <text evidence="3">Hormone biosynthesis.</text>
</comment>
<evidence type="ECO:0000256" key="2">
    <source>
        <dbReference type="ARBA" id="ARBA00004370"/>
    </source>
</evidence>
<keyword evidence="10" id="KW-0408">Iron</keyword>
<dbReference type="Gene3D" id="3.90.380.10">
    <property type="entry name" value="Naphthalene 1,2-dioxygenase Alpha Subunit, Chain A, domain 1"/>
    <property type="match status" value="1"/>
</dbReference>
<dbReference type="GO" id="GO:0170056">
    <property type="term" value="F:cholesterol 7-desaturase [NAD(P)H] activity"/>
    <property type="evidence" value="ECO:0007669"/>
    <property type="project" value="UniProtKB-EC"/>
</dbReference>
<proteinExistence type="inferred from homology"/>
<evidence type="ECO:0000259" key="21">
    <source>
        <dbReference type="PROSITE" id="PS51296"/>
    </source>
</evidence>
<dbReference type="InterPro" id="IPR045605">
    <property type="entry name" value="KshA-like_C"/>
</dbReference>
<dbReference type="SUPFAM" id="SSF55961">
    <property type="entry name" value="Bet v1-like"/>
    <property type="match status" value="1"/>
</dbReference>
<evidence type="ECO:0000256" key="12">
    <source>
        <dbReference type="ARBA" id="ARBA00023136"/>
    </source>
</evidence>
<dbReference type="SUPFAM" id="SSF50022">
    <property type="entry name" value="ISP domain"/>
    <property type="match status" value="1"/>
</dbReference>
<keyword evidence="11" id="KW-0411">Iron-sulfur</keyword>
<evidence type="ECO:0000256" key="3">
    <source>
        <dbReference type="ARBA" id="ARBA00004972"/>
    </source>
</evidence>
<evidence type="ECO:0000256" key="16">
    <source>
        <dbReference type="ARBA" id="ARBA00026095"/>
    </source>
</evidence>
<organism evidence="22 23">
    <name type="scientific">Mycolicibacterium elephantis DSM 44368</name>
    <dbReference type="NCBI Taxonomy" id="1335622"/>
    <lineage>
        <taxon>Bacteria</taxon>
        <taxon>Bacillati</taxon>
        <taxon>Actinomycetota</taxon>
        <taxon>Actinomycetes</taxon>
        <taxon>Mycobacteriales</taxon>
        <taxon>Mycobacteriaceae</taxon>
        <taxon>Mycolicibacterium</taxon>
    </lineage>
</organism>
<evidence type="ECO:0000256" key="20">
    <source>
        <dbReference type="ARBA" id="ARBA00049548"/>
    </source>
</evidence>
<dbReference type="Pfam" id="PF00355">
    <property type="entry name" value="Rieske"/>
    <property type="match status" value="1"/>
</dbReference>
<evidence type="ECO:0000256" key="10">
    <source>
        <dbReference type="ARBA" id="ARBA00023004"/>
    </source>
</evidence>
<keyword evidence="7" id="KW-0442">Lipid degradation</keyword>
<dbReference type="RefSeq" id="WP_128109020.1">
    <property type="nucleotide sequence ID" value="NZ_ATDN01000018.1"/>
</dbReference>
<keyword evidence="13" id="KW-0753">Steroid metabolism</keyword>
<keyword evidence="4" id="KW-0812">Transmembrane</keyword>
<gene>
    <name evidence="22" type="ORF">MELE44368_20670</name>
</gene>
<evidence type="ECO:0000256" key="14">
    <source>
        <dbReference type="ARBA" id="ARBA00025712"/>
    </source>
</evidence>
<accession>A0A439DSY8</accession>
<evidence type="ECO:0000256" key="13">
    <source>
        <dbReference type="ARBA" id="ARBA00023221"/>
    </source>
</evidence>
<evidence type="ECO:0000256" key="17">
    <source>
        <dbReference type="ARBA" id="ARBA00030944"/>
    </source>
</evidence>
<dbReference type="GO" id="GO:0016042">
    <property type="term" value="P:lipid catabolic process"/>
    <property type="evidence" value="ECO:0007669"/>
    <property type="project" value="UniProtKB-KW"/>
</dbReference>
<keyword evidence="5" id="KW-0001">2Fe-2S</keyword>
<dbReference type="GO" id="GO:0016020">
    <property type="term" value="C:membrane"/>
    <property type="evidence" value="ECO:0007669"/>
    <property type="project" value="UniProtKB-SubCell"/>
</dbReference>
<reference evidence="22 23" key="1">
    <citation type="submission" date="2013-06" db="EMBL/GenBank/DDBJ databases">
        <title>The draft sequence of the Mycobacterium elephantis genome.</title>
        <authorList>
            <person name="Pettersson F.B."/>
            <person name="Das S."/>
            <person name="Dasgupta S."/>
            <person name="Bhattacharya A."/>
            <person name="Kirsebom L.A."/>
        </authorList>
    </citation>
    <scope>NUCLEOTIDE SEQUENCE [LARGE SCALE GENOMIC DNA]</scope>
    <source>
        <strain evidence="22 23">DSM 44368</strain>
    </source>
</reference>
<name>A0A439DSY8_9MYCO</name>
<evidence type="ECO:0000256" key="1">
    <source>
        <dbReference type="ARBA" id="ARBA00001962"/>
    </source>
</evidence>
<protein>
    <recommendedName>
        <fullName evidence="16">cholesterol 7-desaturase</fullName>
        <ecNumber evidence="16">1.14.19.21</ecNumber>
    </recommendedName>
    <alternativeName>
        <fullName evidence="17">Rieske-type oxygenase</fullName>
    </alternativeName>
</protein>
<sequence>MAINFPHTKIPTGWYQVGWSFEFPLGEVRPLRCFGTDLVGYRGTSGKIVVLNAHCLHMGAHLGHGGVVVDDDIQCPFHGWRWNAEGRNTHIPDGSPPKRGHTMRCWSVTENCGVVFVWYDVDGKEPTWEVPELVDDPDEFYPIDRASRHWQVRVHPQMVAENAIDSGHFSYVHRAGSNPVILDMDDRGPILHVSQKMEFGSNKKSTWLTPDGPITGSLEIDLMGIGLSRTLFAGADNAYTLVGVTPVDGEVSDFRMTTWAPRTAESDEPDDFAQRRINEQFTQAQRDFPIWENMIYIDKPPLTRTETRPYRTFHEWAERLYPQGDRLEAAE</sequence>
<evidence type="ECO:0000256" key="9">
    <source>
        <dbReference type="ARBA" id="ARBA00023002"/>
    </source>
</evidence>
<dbReference type="AlphaFoldDB" id="A0A439DSY8"/>
<comment type="subcellular location">
    <subcellularLocation>
        <location evidence="2">Membrane</location>
    </subcellularLocation>
</comment>
<evidence type="ECO:0000256" key="19">
    <source>
        <dbReference type="ARBA" id="ARBA00047853"/>
    </source>
</evidence>
<dbReference type="EC" id="1.14.19.21" evidence="16"/>
<keyword evidence="12" id="KW-0472">Membrane</keyword>
<evidence type="ECO:0000256" key="15">
    <source>
        <dbReference type="ARBA" id="ARBA00025729"/>
    </source>
</evidence>
<dbReference type="InterPro" id="IPR017941">
    <property type="entry name" value="Rieske_2Fe-2S"/>
</dbReference>
<dbReference type="EMBL" id="ATDN01000018">
    <property type="protein sequence ID" value="RWA19478.1"/>
    <property type="molecule type" value="Genomic_DNA"/>
</dbReference>
<keyword evidence="13" id="KW-0443">Lipid metabolism</keyword>
<keyword evidence="6" id="KW-0479">Metal-binding</keyword>
<dbReference type="GO" id="GO:0051537">
    <property type="term" value="F:2 iron, 2 sulfur cluster binding"/>
    <property type="evidence" value="ECO:0007669"/>
    <property type="project" value="UniProtKB-KW"/>
</dbReference>
<dbReference type="PANTHER" id="PTHR21266">
    <property type="entry name" value="IRON-SULFUR DOMAIN CONTAINING PROTEIN"/>
    <property type="match status" value="1"/>
</dbReference>
<dbReference type="InterPro" id="IPR050584">
    <property type="entry name" value="Cholesterol_7-desaturase"/>
</dbReference>
<comment type="caution">
    <text evidence="22">The sequence shown here is derived from an EMBL/GenBank/DDBJ whole genome shotgun (WGS) entry which is preliminary data.</text>
</comment>
<dbReference type="GO" id="GO:0005737">
    <property type="term" value="C:cytoplasm"/>
    <property type="evidence" value="ECO:0007669"/>
    <property type="project" value="TreeGrafter"/>
</dbReference>
<comment type="pathway">
    <text evidence="14">Steroid hormone biosynthesis; dafachronic acid biosynthesis.</text>
</comment>
<dbReference type="Gene3D" id="2.102.10.10">
    <property type="entry name" value="Rieske [2Fe-2S] iron-sulphur domain"/>
    <property type="match status" value="1"/>
</dbReference>
<dbReference type="GO" id="GO:0046872">
    <property type="term" value="F:metal ion binding"/>
    <property type="evidence" value="ECO:0007669"/>
    <property type="project" value="UniProtKB-KW"/>
</dbReference>
<evidence type="ECO:0000256" key="18">
    <source>
        <dbReference type="ARBA" id="ARBA00046982"/>
    </source>
</evidence>
<dbReference type="PANTHER" id="PTHR21266:SF32">
    <property type="entry name" value="CHOLESTEROL 7-DESATURASE NVD"/>
    <property type="match status" value="1"/>
</dbReference>
<comment type="subunit">
    <text evidence="18">Homotrimer. The two-component system 3-ketosteroid-9-alpha-monooxygenase is composed of an oxygenase component KshA and a reductase component KshB.</text>
</comment>
<evidence type="ECO:0000256" key="8">
    <source>
        <dbReference type="ARBA" id="ARBA00022989"/>
    </source>
</evidence>
<keyword evidence="8" id="KW-1133">Transmembrane helix</keyword>
<dbReference type="GO" id="GO:0008203">
    <property type="term" value="P:cholesterol metabolic process"/>
    <property type="evidence" value="ECO:0007669"/>
    <property type="project" value="InterPro"/>
</dbReference>
<evidence type="ECO:0000256" key="7">
    <source>
        <dbReference type="ARBA" id="ARBA00022963"/>
    </source>
</evidence>
<evidence type="ECO:0000313" key="23">
    <source>
        <dbReference type="Proteomes" id="UP000287177"/>
    </source>
</evidence>
<evidence type="ECO:0000256" key="4">
    <source>
        <dbReference type="ARBA" id="ARBA00022692"/>
    </source>
</evidence>
<evidence type="ECO:0000256" key="11">
    <source>
        <dbReference type="ARBA" id="ARBA00023014"/>
    </source>
</evidence>
<evidence type="ECO:0000313" key="22">
    <source>
        <dbReference type="EMBL" id="RWA19478.1"/>
    </source>
</evidence>
<comment type="catalytic activity">
    <reaction evidence="19">
        <text>cholesterol + NADH + O2 + H(+) = 7-dehydrocholesterol + NAD(+) + 2 H2O</text>
        <dbReference type="Rhea" id="RHEA:51644"/>
        <dbReference type="ChEBI" id="CHEBI:15377"/>
        <dbReference type="ChEBI" id="CHEBI:15378"/>
        <dbReference type="ChEBI" id="CHEBI:15379"/>
        <dbReference type="ChEBI" id="CHEBI:16113"/>
        <dbReference type="ChEBI" id="CHEBI:17759"/>
        <dbReference type="ChEBI" id="CHEBI:57540"/>
        <dbReference type="ChEBI" id="CHEBI:57945"/>
        <dbReference type="EC" id="1.14.19.21"/>
    </reaction>
    <physiologicalReaction direction="left-to-right" evidence="19">
        <dbReference type="Rhea" id="RHEA:51645"/>
    </physiologicalReaction>
</comment>
<comment type="cofactor">
    <cofactor evidence="1">
        <name>Fe cation</name>
        <dbReference type="ChEBI" id="CHEBI:24875"/>
    </cofactor>
</comment>
<feature type="domain" description="Rieske" evidence="21">
    <location>
        <begin position="14"/>
        <end position="117"/>
    </location>
</feature>
<evidence type="ECO:0000256" key="5">
    <source>
        <dbReference type="ARBA" id="ARBA00022714"/>
    </source>
</evidence>